<keyword evidence="5 8" id="KW-1133">Transmembrane helix</keyword>
<dbReference type="GO" id="GO:0022857">
    <property type="term" value="F:transmembrane transporter activity"/>
    <property type="evidence" value="ECO:0007669"/>
    <property type="project" value="InterPro"/>
</dbReference>
<protein>
    <submittedName>
        <fullName evidence="9">QacE family quaternary ammonium compound efflux SMR transporter</fullName>
    </submittedName>
</protein>
<evidence type="ECO:0000256" key="6">
    <source>
        <dbReference type="ARBA" id="ARBA00023136"/>
    </source>
</evidence>
<dbReference type="Pfam" id="PF00893">
    <property type="entry name" value="Multi_Drug_Res"/>
    <property type="match status" value="1"/>
</dbReference>
<comment type="caution">
    <text evidence="9">The sequence shown here is derived from an EMBL/GenBank/DDBJ whole genome shotgun (WGS) entry which is preliminary data.</text>
</comment>
<keyword evidence="3" id="KW-1003">Cell membrane</keyword>
<dbReference type="Proteomes" id="UP000256709">
    <property type="component" value="Unassembled WGS sequence"/>
</dbReference>
<feature type="transmembrane region" description="Helical" evidence="8">
    <location>
        <begin position="29"/>
        <end position="50"/>
    </location>
</feature>
<comment type="similarity">
    <text evidence="7">Belongs to the drug/metabolite transporter (DMT) superfamily. Small multidrug resistance (SMR) (TC 2.A.7.1) family.</text>
</comment>
<evidence type="ECO:0000256" key="8">
    <source>
        <dbReference type="SAM" id="Phobius"/>
    </source>
</evidence>
<organism evidence="9 10">
    <name type="scientific">Subtercola boreus</name>
    <dbReference type="NCBI Taxonomy" id="120213"/>
    <lineage>
        <taxon>Bacteria</taxon>
        <taxon>Bacillati</taxon>
        <taxon>Actinomycetota</taxon>
        <taxon>Actinomycetes</taxon>
        <taxon>Micrococcales</taxon>
        <taxon>Microbacteriaceae</taxon>
        <taxon>Subtercola</taxon>
    </lineage>
</organism>
<evidence type="ECO:0000256" key="5">
    <source>
        <dbReference type="ARBA" id="ARBA00022989"/>
    </source>
</evidence>
<evidence type="ECO:0000256" key="4">
    <source>
        <dbReference type="ARBA" id="ARBA00022692"/>
    </source>
</evidence>
<evidence type="ECO:0000256" key="2">
    <source>
        <dbReference type="ARBA" id="ARBA00022448"/>
    </source>
</evidence>
<evidence type="ECO:0000313" key="10">
    <source>
        <dbReference type="Proteomes" id="UP000256709"/>
    </source>
</evidence>
<keyword evidence="2" id="KW-0813">Transport</keyword>
<evidence type="ECO:0000313" key="9">
    <source>
        <dbReference type="EMBL" id="RFA16268.1"/>
    </source>
</evidence>
<feature type="transmembrane region" description="Helical" evidence="8">
    <location>
        <begin position="118"/>
        <end position="138"/>
    </location>
</feature>
<comment type="subcellular location">
    <subcellularLocation>
        <location evidence="1 7">Cell membrane</location>
        <topology evidence="1 7">Multi-pass membrane protein</topology>
    </subcellularLocation>
</comment>
<dbReference type="OrthoDB" id="3175079at2"/>
<proteinExistence type="inferred from homology"/>
<sequence>MGRARADSSPSPLLPRLQPRRGCPRLARVGYLFLALAIASEVVATTFLKFTSGEGVTFANRWWAYAIVVVGYLLSFVMLSFTLTRGVPLGIAYAVWGGVGIVLVTLISWIVFKEFLTVVQLIGIVLVVGGVLLLELGVKR</sequence>
<evidence type="ECO:0000256" key="3">
    <source>
        <dbReference type="ARBA" id="ARBA00022475"/>
    </source>
</evidence>
<evidence type="ECO:0000256" key="1">
    <source>
        <dbReference type="ARBA" id="ARBA00004651"/>
    </source>
</evidence>
<gene>
    <name evidence="9" type="ORF">B7R21_02495</name>
</gene>
<dbReference type="PANTHER" id="PTHR30561">
    <property type="entry name" value="SMR FAMILY PROTON-DEPENDENT DRUG EFFLUX TRANSPORTER SUGE"/>
    <property type="match status" value="1"/>
</dbReference>
<dbReference type="InterPro" id="IPR045324">
    <property type="entry name" value="Small_multidrug_res"/>
</dbReference>
<dbReference type="SUPFAM" id="SSF103481">
    <property type="entry name" value="Multidrug resistance efflux transporter EmrE"/>
    <property type="match status" value="1"/>
</dbReference>
<reference evidence="9 10" key="1">
    <citation type="submission" date="2017-04" db="EMBL/GenBank/DDBJ databases">
        <title>Comparative genome analysis of Subtercola boreus.</title>
        <authorList>
            <person name="Cho Y.-J."/>
            <person name="Cho A."/>
            <person name="Kim O.-S."/>
            <person name="Lee J.-I."/>
        </authorList>
    </citation>
    <scope>NUCLEOTIDE SEQUENCE [LARGE SCALE GENOMIC DNA]</scope>
    <source>
        <strain evidence="9 10">P27444</strain>
    </source>
</reference>
<name>A0A3E0W3Y5_9MICO</name>
<feature type="transmembrane region" description="Helical" evidence="8">
    <location>
        <begin position="90"/>
        <end position="112"/>
    </location>
</feature>
<dbReference type="InterPro" id="IPR000390">
    <property type="entry name" value="Small_drug/metabolite_transptr"/>
</dbReference>
<keyword evidence="6 8" id="KW-0472">Membrane</keyword>
<accession>A0A3E0W3Y5</accession>
<dbReference type="EMBL" id="NBXA01000003">
    <property type="protein sequence ID" value="RFA16268.1"/>
    <property type="molecule type" value="Genomic_DNA"/>
</dbReference>
<dbReference type="PANTHER" id="PTHR30561:SF1">
    <property type="entry name" value="MULTIDRUG TRANSPORTER EMRE"/>
    <property type="match status" value="1"/>
</dbReference>
<dbReference type="Gene3D" id="1.10.3730.20">
    <property type="match status" value="1"/>
</dbReference>
<keyword evidence="4 7" id="KW-0812">Transmembrane</keyword>
<feature type="transmembrane region" description="Helical" evidence="8">
    <location>
        <begin position="62"/>
        <end position="83"/>
    </location>
</feature>
<evidence type="ECO:0000256" key="7">
    <source>
        <dbReference type="RuleBase" id="RU003942"/>
    </source>
</evidence>
<dbReference type="GO" id="GO:0005886">
    <property type="term" value="C:plasma membrane"/>
    <property type="evidence" value="ECO:0007669"/>
    <property type="project" value="UniProtKB-SubCell"/>
</dbReference>
<dbReference type="AlphaFoldDB" id="A0A3E0W3Y5"/>
<dbReference type="InterPro" id="IPR037185">
    <property type="entry name" value="EmrE-like"/>
</dbReference>